<dbReference type="PANTHER" id="PTHR33744:SF1">
    <property type="entry name" value="DNA-BINDING TRANSCRIPTIONAL ACTIVATOR ADER"/>
    <property type="match status" value="1"/>
</dbReference>
<evidence type="ECO:0000256" key="1">
    <source>
        <dbReference type="SAM" id="MobiDB-lite"/>
    </source>
</evidence>
<sequence length="731" mass="76330">MLTLGTLAGRAELELAFAGGVSSASHGAVRVVQVATLTLPQLLEGEPQRRLAPGTLVLLTEVPFRLRGRAEVALETLVEQLALDDCAGLVAHVASGDHQPFPHGVRALAAAVGLPLLTTTAPLRQWTVVRRGLQDRRLAVVERQAAQLSALVEELPARLADPGAMQRVADGLARALRAQVLVSEPERVLAAAPATAADALARALPRGPGEGTGPGPWTRIVPLGLTGEGDARLGPQGAGPRGEPDAVHGGATFGRGGSTLDGGGSTSGVAASTSGQGGSTLGAEAPTSGQGGSTPGREDASTPGQDVSTLGAEAPTSGQGRSTPGQDGAVLAVTRPAPSFDDADLRLLDHAARLLGLLDQARREHRTATDTAYAVRRAAVELLLDAEVDKARRVMAAQAPGLLSPEAVRAFVVDVPATHRDAVLRRCETATAGLALAVADPREDRRVLVVEPVRTGRADDRVATALTRLVAGLGSDASLGGSGVHRMAMLADAVQEAVTAQRFALRRPDAVALSAQSTDLIDVLPAPAARRWARAFLRPVLRPLDHWELLRETLPTALAYPYSVAARRLHVHRNTVRRRVARAAELLEMDFSTVTDRIAVGFALDVLAAERQVPARPAGPFADPAPTLHDLLTTPEATAWAESLLCGARGDHRGLLATATAWLAHDAHVEPAARALGLSEFTVRSHLRALEAHTARDLGSLRGLRDLQFALHILTGKVDITDLRGGLCATP</sequence>
<dbReference type="Proteomes" id="UP000608024">
    <property type="component" value="Unassembled WGS sequence"/>
</dbReference>
<accession>A0A918Z7S1</accession>
<dbReference type="EMBL" id="BNBT01000005">
    <property type="protein sequence ID" value="GHE39484.1"/>
    <property type="molecule type" value="Genomic_DNA"/>
</dbReference>
<dbReference type="InterPro" id="IPR042070">
    <property type="entry name" value="PucR_C-HTH_sf"/>
</dbReference>
<organism evidence="3 4">
    <name type="scientific">Streptomyces longispororuber</name>
    <dbReference type="NCBI Taxonomy" id="68230"/>
    <lineage>
        <taxon>Bacteria</taxon>
        <taxon>Bacillati</taxon>
        <taxon>Actinomycetota</taxon>
        <taxon>Actinomycetes</taxon>
        <taxon>Kitasatosporales</taxon>
        <taxon>Streptomycetaceae</taxon>
        <taxon>Streptomyces</taxon>
    </lineage>
</organism>
<dbReference type="RefSeq" id="WP_229925325.1">
    <property type="nucleotide sequence ID" value="NZ_BNBT01000005.1"/>
</dbReference>
<feature type="domain" description="PucR C-terminal helix-turn-helix" evidence="2">
    <location>
        <begin position="655"/>
        <end position="713"/>
    </location>
</feature>
<reference evidence="3" key="2">
    <citation type="submission" date="2020-09" db="EMBL/GenBank/DDBJ databases">
        <authorList>
            <person name="Sun Q."/>
            <person name="Ohkuma M."/>
        </authorList>
    </citation>
    <scope>NUCLEOTIDE SEQUENCE</scope>
    <source>
        <strain evidence="3">JCM 4784</strain>
    </source>
</reference>
<feature type="domain" description="PucR C-terminal helix-turn-helix" evidence="2">
    <location>
        <begin position="550"/>
        <end position="605"/>
    </location>
</feature>
<dbReference type="InterPro" id="IPR051448">
    <property type="entry name" value="CdaR-like_regulators"/>
</dbReference>
<gene>
    <name evidence="3" type="ORF">GCM10018785_06380</name>
</gene>
<feature type="compositionally biased region" description="Polar residues" evidence="1">
    <location>
        <begin position="316"/>
        <end position="325"/>
    </location>
</feature>
<evidence type="ECO:0000313" key="4">
    <source>
        <dbReference type="Proteomes" id="UP000608024"/>
    </source>
</evidence>
<dbReference type="AlphaFoldDB" id="A0A918Z7S1"/>
<proteinExistence type="predicted"/>
<feature type="region of interest" description="Disordered" evidence="1">
    <location>
        <begin position="204"/>
        <end position="329"/>
    </location>
</feature>
<evidence type="ECO:0000313" key="3">
    <source>
        <dbReference type="EMBL" id="GHE39484.1"/>
    </source>
</evidence>
<comment type="caution">
    <text evidence="3">The sequence shown here is derived from an EMBL/GenBank/DDBJ whole genome shotgun (WGS) entry which is preliminary data.</text>
</comment>
<evidence type="ECO:0000259" key="2">
    <source>
        <dbReference type="Pfam" id="PF13556"/>
    </source>
</evidence>
<dbReference type="Gene3D" id="1.10.10.2840">
    <property type="entry name" value="PucR C-terminal helix-turn-helix domain"/>
    <property type="match status" value="2"/>
</dbReference>
<dbReference type="InterPro" id="IPR025736">
    <property type="entry name" value="PucR_C-HTH_dom"/>
</dbReference>
<dbReference type="Pfam" id="PF13556">
    <property type="entry name" value="HTH_30"/>
    <property type="match status" value="2"/>
</dbReference>
<dbReference type="PANTHER" id="PTHR33744">
    <property type="entry name" value="CARBOHYDRATE DIACID REGULATOR"/>
    <property type="match status" value="1"/>
</dbReference>
<protein>
    <recommendedName>
        <fullName evidence="2">PucR C-terminal helix-turn-helix domain-containing protein</fullName>
    </recommendedName>
</protein>
<name>A0A918Z7S1_9ACTN</name>
<feature type="compositionally biased region" description="Gly residues" evidence="1">
    <location>
        <begin position="251"/>
        <end position="266"/>
    </location>
</feature>
<keyword evidence="4" id="KW-1185">Reference proteome</keyword>
<reference evidence="3" key="1">
    <citation type="journal article" date="2014" name="Int. J. Syst. Evol. Microbiol.">
        <title>Complete genome sequence of Corynebacterium casei LMG S-19264T (=DSM 44701T), isolated from a smear-ripened cheese.</title>
        <authorList>
            <consortium name="US DOE Joint Genome Institute (JGI-PGF)"/>
            <person name="Walter F."/>
            <person name="Albersmeier A."/>
            <person name="Kalinowski J."/>
            <person name="Ruckert C."/>
        </authorList>
    </citation>
    <scope>NUCLEOTIDE SEQUENCE</scope>
    <source>
        <strain evidence="3">JCM 4784</strain>
    </source>
</reference>